<feature type="region of interest" description="Disordered" evidence="1">
    <location>
        <begin position="26"/>
        <end position="120"/>
    </location>
</feature>
<evidence type="ECO:0000313" key="3">
    <source>
        <dbReference type="Proteomes" id="UP001266305"/>
    </source>
</evidence>
<dbReference type="EMBL" id="JASSZA010000007">
    <property type="protein sequence ID" value="KAK2105668.1"/>
    <property type="molecule type" value="Genomic_DNA"/>
</dbReference>
<keyword evidence="3" id="KW-1185">Reference proteome</keyword>
<sequence length="186" mass="19845">MDIRRPGPSDTTAMLCPGARNSQGWEDLLVAGLSPQGPKSSPDRPGLGRTSASGSPGPRRRQGEGVRSPTRDSQDSQLNLNQRLCPSPVVPSPLSSTSHHPALALGLPPGTGSPSPGSLRRLEWVGSPSAAGPWRLELLQPPSGDRQLPEKFLQQREEGAVPRHVCRRESRAWAPAGLAQSNLIRQ</sequence>
<feature type="compositionally biased region" description="Polar residues" evidence="1">
    <location>
        <begin position="75"/>
        <end position="84"/>
    </location>
</feature>
<feature type="compositionally biased region" description="Low complexity" evidence="1">
    <location>
        <begin position="92"/>
        <end position="119"/>
    </location>
</feature>
<name>A0ABQ9VAI2_SAGOE</name>
<accession>A0ABQ9VAI2</accession>
<gene>
    <name evidence="2" type="ORF">P7K49_015182</name>
</gene>
<reference evidence="2 3" key="1">
    <citation type="submission" date="2023-05" db="EMBL/GenBank/DDBJ databases">
        <title>B98-5 Cell Line De Novo Hybrid Assembly: An Optical Mapping Approach.</title>
        <authorList>
            <person name="Kananen K."/>
            <person name="Auerbach J.A."/>
            <person name="Kautto E."/>
            <person name="Blachly J.S."/>
        </authorList>
    </citation>
    <scope>NUCLEOTIDE SEQUENCE [LARGE SCALE GENOMIC DNA]</scope>
    <source>
        <strain evidence="2">B95-8</strain>
        <tissue evidence="2">Cell line</tissue>
    </source>
</reference>
<dbReference type="Proteomes" id="UP001266305">
    <property type="component" value="Unassembled WGS sequence"/>
</dbReference>
<proteinExistence type="predicted"/>
<evidence type="ECO:0000313" key="2">
    <source>
        <dbReference type="EMBL" id="KAK2105668.1"/>
    </source>
</evidence>
<feature type="compositionally biased region" description="Basic and acidic residues" evidence="1">
    <location>
        <begin position="61"/>
        <end position="74"/>
    </location>
</feature>
<organism evidence="2 3">
    <name type="scientific">Saguinus oedipus</name>
    <name type="common">Cotton-top tamarin</name>
    <name type="synonym">Oedipomidas oedipus</name>
    <dbReference type="NCBI Taxonomy" id="9490"/>
    <lineage>
        <taxon>Eukaryota</taxon>
        <taxon>Metazoa</taxon>
        <taxon>Chordata</taxon>
        <taxon>Craniata</taxon>
        <taxon>Vertebrata</taxon>
        <taxon>Euteleostomi</taxon>
        <taxon>Mammalia</taxon>
        <taxon>Eutheria</taxon>
        <taxon>Euarchontoglires</taxon>
        <taxon>Primates</taxon>
        <taxon>Haplorrhini</taxon>
        <taxon>Platyrrhini</taxon>
        <taxon>Cebidae</taxon>
        <taxon>Callitrichinae</taxon>
        <taxon>Saguinus</taxon>
    </lineage>
</organism>
<evidence type="ECO:0000256" key="1">
    <source>
        <dbReference type="SAM" id="MobiDB-lite"/>
    </source>
</evidence>
<comment type="caution">
    <text evidence="2">The sequence shown here is derived from an EMBL/GenBank/DDBJ whole genome shotgun (WGS) entry which is preliminary data.</text>
</comment>
<protein>
    <submittedName>
        <fullName evidence="2">Uncharacterized protein</fullName>
    </submittedName>
</protein>
<feature type="region of interest" description="Disordered" evidence="1">
    <location>
        <begin position="1"/>
        <end position="20"/>
    </location>
</feature>